<dbReference type="Pfam" id="PF00378">
    <property type="entry name" value="ECH_1"/>
    <property type="match status" value="1"/>
</dbReference>
<dbReference type="EMBL" id="CP001322">
    <property type="protein sequence ID" value="ACL02476.1"/>
    <property type="molecule type" value="Genomic_DNA"/>
</dbReference>
<dbReference type="PANTHER" id="PTHR11941:SF133">
    <property type="entry name" value="1,2-EPOXYPHENYLACETYL-COA ISOMERASE"/>
    <property type="match status" value="1"/>
</dbReference>
<name>B8FHQ9_DESAL</name>
<sequence length="260" mass="28005">MSTYIKTEQNGKFAEVVLSRPKAFNSFHLEMITELAQELTRLAVDDSVRGVLITGEGKAFCAGGDLRWVTEFAEKPGASFHTLAAQFHNAIVEIRRMEKPVVAAVNGVAAGGGFSLALACDLRVMGKSAVLKQAYTSSGLCIDGGGTYTLPRLVGMARALEIAVFDEPISAEKALEWGLATKVVEDEAVLQEARAMMGVLSKKSMHSIGLSKNLLNDAFNNTLEYHLELERQGLGACGDHPDGREGLSAFAEKRKPEFGK</sequence>
<gene>
    <name evidence="4" type="ordered locus">Dalk_0771</name>
</gene>
<comment type="similarity">
    <text evidence="1 3">Belongs to the enoyl-CoA hydratase/isomerase family.</text>
</comment>
<dbReference type="GO" id="GO:0006635">
    <property type="term" value="P:fatty acid beta-oxidation"/>
    <property type="evidence" value="ECO:0007669"/>
    <property type="project" value="TreeGrafter"/>
</dbReference>
<dbReference type="KEGG" id="dal:Dalk_0771"/>
<evidence type="ECO:0000256" key="3">
    <source>
        <dbReference type="RuleBase" id="RU003707"/>
    </source>
</evidence>
<dbReference type="HOGENOM" id="CLU_009834_7_2_7"/>
<accession>B8FHQ9</accession>
<dbReference type="AlphaFoldDB" id="B8FHQ9"/>
<dbReference type="InterPro" id="IPR029045">
    <property type="entry name" value="ClpP/crotonase-like_dom_sf"/>
</dbReference>
<evidence type="ECO:0000313" key="4">
    <source>
        <dbReference type="EMBL" id="ACL02476.1"/>
    </source>
</evidence>
<keyword evidence="5" id="KW-1185">Reference proteome</keyword>
<dbReference type="PANTHER" id="PTHR11941">
    <property type="entry name" value="ENOYL-COA HYDRATASE-RELATED"/>
    <property type="match status" value="1"/>
</dbReference>
<dbReference type="GO" id="GO:0016829">
    <property type="term" value="F:lyase activity"/>
    <property type="evidence" value="ECO:0007669"/>
    <property type="project" value="UniProtKB-KW"/>
</dbReference>
<dbReference type="InterPro" id="IPR014748">
    <property type="entry name" value="Enoyl-CoA_hydra_C"/>
</dbReference>
<organism evidence="4 5">
    <name type="scientific">Desulfatibacillum aliphaticivorans</name>
    <dbReference type="NCBI Taxonomy" id="218208"/>
    <lineage>
        <taxon>Bacteria</taxon>
        <taxon>Pseudomonadati</taxon>
        <taxon>Thermodesulfobacteriota</taxon>
        <taxon>Desulfobacteria</taxon>
        <taxon>Desulfobacterales</taxon>
        <taxon>Desulfatibacillaceae</taxon>
        <taxon>Desulfatibacillum</taxon>
    </lineage>
</organism>
<dbReference type="InterPro" id="IPR001753">
    <property type="entry name" value="Enoyl-CoA_hydra/iso"/>
</dbReference>
<dbReference type="Proteomes" id="UP000000739">
    <property type="component" value="Chromosome"/>
</dbReference>
<proteinExistence type="inferred from homology"/>
<dbReference type="Gene3D" id="1.10.12.10">
    <property type="entry name" value="Lyase 2-enoyl-coa Hydratase, Chain A, domain 2"/>
    <property type="match status" value="1"/>
</dbReference>
<evidence type="ECO:0000256" key="1">
    <source>
        <dbReference type="ARBA" id="ARBA00005254"/>
    </source>
</evidence>
<dbReference type="InterPro" id="IPR018376">
    <property type="entry name" value="Enoyl-CoA_hyd/isom_CS"/>
</dbReference>
<evidence type="ECO:0000256" key="2">
    <source>
        <dbReference type="ARBA" id="ARBA00023239"/>
    </source>
</evidence>
<dbReference type="Gene3D" id="3.90.226.10">
    <property type="entry name" value="2-enoyl-CoA Hydratase, Chain A, domain 1"/>
    <property type="match status" value="1"/>
</dbReference>
<keyword evidence="2" id="KW-0456">Lyase</keyword>
<dbReference type="RefSeq" id="WP_012609915.1">
    <property type="nucleotide sequence ID" value="NC_011768.1"/>
</dbReference>
<dbReference type="eggNOG" id="COG1024">
    <property type="taxonomic scope" value="Bacteria"/>
</dbReference>
<protein>
    <submittedName>
        <fullName evidence="4">Enoyl-CoA hydratase/isomerase</fullName>
    </submittedName>
</protein>
<reference evidence="4 5" key="1">
    <citation type="journal article" date="2012" name="Environ. Microbiol.">
        <title>The genome sequence of Desulfatibacillum alkenivorans AK-01: a blueprint for anaerobic alkane oxidation.</title>
        <authorList>
            <person name="Callaghan A.V."/>
            <person name="Morris B.E."/>
            <person name="Pereira I.A."/>
            <person name="McInerney M.J."/>
            <person name="Austin R.N."/>
            <person name="Groves J.T."/>
            <person name="Kukor J.J."/>
            <person name="Suflita J.M."/>
            <person name="Young L.Y."/>
            <person name="Zylstra G.J."/>
            <person name="Wawrik B."/>
        </authorList>
    </citation>
    <scope>NUCLEOTIDE SEQUENCE [LARGE SCALE GENOMIC DNA]</scope>
    <source>
        <strain evidence="4 5">AK-01</strain>
    </source>
</reference>
<dbReference type="SUPFAM" id="SSF52096">
    <property type="entry name" value="ClpP/crotonase"/>
    <property type="match status" value="1"/>
</dbReference>
<dbReference type="PROSITE" id="PS00166">
    <property type="entry name" value="ENOYL_COA_HYDRATASE"/>
    <property type="match status" value="1"/>
</dbReference>
<evidence type="ECO:0000313" key="5">
    <source>
        <dbReference type="Proteomes" id="UP000000739"/>
    </source>
</evidence>
<dbReference type="CDD" id="cd06558">
    <property type="entry name" value="crotonase-like"/>
    <property type="match status" value="1"/>
</dbReference>